<feature type="binding site" evidence="11">
    <location>
        <position position="274"/>
    </location>
    <ligand>
        <name>Mg(2+)</name>
        <dbReference type="ChEBI" id="CHEBI:18420"/>
    </ligand>
</feature>
<comment type="cofactor">
    <cofactor evidence="11">
        <name>Mg(2+)</name>
        <dbReference type="ChEBI" id="CHEBI:18420"/>
    </cofactor>
    <cofactor evidence="11">
        <name>Mn(2+)</name>
        <dbReference type="ChEBI" id="CHEBI:29035"/>
    </cofactor>
    <text evidence="11">Magnesium. Can also use manganese.</text>
</comment>
<evidence type="ECO:0000313" key="12">
    <source>
        <dbReference type="EMBL" id="QSE77206.1"/>
    </source>
</evidence>
<dbReference type="InterPro" id="IPR003374">
    <property type="entry name" value="ApbE-like_sf"/>
</dbReference>
<dbReference type="PANTHER" id="PTHR30040:SF2">
    <property type="entry name" value="FAD:PROTEIN FMN TRANSFERASE"/>
    <property type="match status" value="1"/>
</dbReference>
<keyword evidence="3 10" id="KW-0285">Flavoprotein</keyword>
<feature type="binding site" evidence="11">
    <location>
        <position position="154"/>
    </location>
    <ligand>
        <name>Mg(2+)</name>
        <dbReference type="ChEBI" id="CHEBI:18420"/>
    </ligand>
</feature>
<protein>
    <recommendedName>
        <fullName evidence="2 10">FAD:protein FMN transferase</fullName>
        <ecNumber evidence="1 10">2.7.1.180</ecNumber>
    </recommendedName>
    <alternativeName>
        <fullName evidence="8 10">Flavin transferase</fullName>
    </alternativeName>
</protein>
<dbReference type="GO" id="GO:0046872">
    <property type="term" value="F:metal ion binding"/>
    <property type="evidence" value="ECO:0007669"/>
    <property type="project" value="UniProtKB-UniRule"/>
</dbReference>
<dbReference type="Gene3D" id="3.10.520.10">
    <property type="entry name" value="ApbE-like domains"/>
    <property type="match status" value="1"/>
</dbReference>
<evidence type="ECO:0000256" key="2">
    <source>
        <dbReference type="ARBA" id="ARBA00016337"/>
    </source>
</evidence>
<dbReference type="Pfam" id="PF02424">
    <property type="entry name" value="ApbE"/>
    <property type="match status" value="1"/>
</dbReference>
<dbReference type="EC" id="2.7.1.180" evidence="1 10"/>
<reference evidence="12 13" key="1">
    <citation type="submission" date="2021-02" db="EMBL/GenBank/DDBJ databases">
        <title>Complete genome sequence of Lactococcus lactis strain K_LL004.</title>
        <authorList>
            <person name="Kim H.B."/>
        </authorList>
    </citation>
    <scope>NUCLEOTIDE SEQUENCE [LARGE SCALE GENOMIC DNA]</scope>
    <source>
        <strain evidence="12 13">K_LL004</strain>
    </source>
</reference>
<keyword evidence="4 10" id="KW-0808">Transferase</keyword>
<evidence type="ECO:0000256" key="1">
    <source>
        <dbReference type="ARBA" id="ARBA00011955"/>
    </source>
</evidence>
<keyword evidence="13" id="KW-1185">Reference proteome</keyword>
<dbReference type="Proteomes" id="UP000663608">
    <property type="component" value="Chromosome"/>
</dbReference>
<sequence length="325" mass="36534">MKKKEPFALHKISKKYRALGTVIELTLFGTQSKELLDEAFALIQYYEELLTVNRETSELMAINLSAGLEAVQVSAPVYQLTKLAIQKSQEHFGFNAAIGPLVKLWHIGFLDAKLPAEKEIQKQLVLSNPDHILLKDETFSVFLPQKGMELDLGGIAKGYIADRIQDLWHAKGYERGIINLGGNLILMGDSPHHSDGQWRVGIRNPLDNSRQSIVQIITCEGSVVTSGISERYLDIGGKKYHHIIDPETGYPHDNRIASVTVFSKKSIDGEIETTRLFFADKPQEKRLLEGRGVYGALYVTRDRKIIAVGIPRNQIKILDERFTLI</sequence>
<dbReference type="RefSeq" id="WP_205872265.1">
    <property type="nucleotide sequence ID" value="NZ_CP070872.1"/>
</dbReference>
<keyword evidence="7 10" id="KW-0460">Magnesium</keyword>
<organism evidence="12 13">
    <name type="scientific">Lactococcus taiwanensis</name>
    <dbReference type="NCBI Taxonomy" id="1151742"/>
    <lineage>
        <taxon>Bacteria</taxon>
        <taxon>Bacillati</taxon>
        <taxon>Bacillota</taxon>
        <taxon>Bacilli</taxon>
        <taxon>Lactobacillales</taxon>
        <taxon>Streptococcaceae</taxon>
        <taxon>Lactococcus</taxon>
    </lineage>
</organism>
<comment type="similarity">
    <text evidence="10">Belongs to the ApbE family.</text>
</comment>
<evidence type="ECO:0000256" key="4">
    <source>
        <dbReference type="ARBA" id="ARBA00022679"/>
    </source>
</evidence>
<evidence type="ECO:0000256" key="9">
    <source>
        <dbReference type="ARBA" id="ARBA00048540"/>
    </source>
</evidence>
<evidence type="ECO:0000256" key="6">
    <source>
        <dbReference type="ARBA" id="ARBA00022827"/>
    </source>
</evidence>
<dbReference type="PANTHER" id="PTHR30040">
    <property type="entry name" value="THIAMINE BIOSYNTHESIS LIPOPROTEIN APBE"/>
    <property type="match status" value="1"/>
</dbReference>
<keyword evidence="5 10" id="KW-0479">Metal-binding</keyword>
<keyword evidence="6 10" id="KW-0274">FAD</keyword>
<dbReference type="EMBL" id="CP070872">
    <property type="protein sequence ID" value="QSE77206.1"/>
    <property type="molecule type" value="Genomic_DNA"/>
</dbReference>
<dbReference type="AlphaFoldDB" id="A0AA45KHL5"/>
<dbReference type="PIRSF" id="PIRSF006268">
    <property type="entry name" value="ApbE"/>
    <property type="match status" value="1"/>
</dbReference>
<proteinExistence type="inferred from homology"/>
<name>A0AA45KHL5_9LACT</name>
<dbReference type="SUPFAM" id="SSF143631">
    <property type="entry name" value="ApbE-like"/>
    <property type="match status" value="1"/>
</dbReference>
<accession>A0AA45KHL5</accession>
<dbReference type="InterPro" id="IPR024932">
    <property type="entry name" value="ApbE"/>
</dbReference>
<comment type="catalytic activity">
    <reaction evidence="9 10">
        <text>L-threonyl-[protein] + FAD = FMN-L-threonyl-[protein] + AMP + H(+)</text>
        <dbReference type="Rhea" id="RHEA:36847"/>
        <dbReference type="Rhea" id="RHEA-COMP:11060"/>
        <dbReference type="Rhea" id="RHEA-COMP:11061"/>
        <dbReference type="ChEBI" id="CHEBI:15378"/>
        <dbReference type="ChEBI" id="CHEBI:30013"/>
        <dbReference type="ChEBI" id="CHEBI:57692"/>
        <dbReference type="ChEBI" id="CHEBI:74257"/>
        <dbReference type="ChEBI" id="CHEBI:456215"/>
        <dbReference type="EC" id="2.7.1.180"/>
    </reaction>
</comment>
<evidence type="ECO:0000256" key="8">
    <source>
        <dbReference type="ARBA" id="ARBA00031306"/>
    </source>
</evidence>
<evidence type="ECO:0000256" key="7">
    <source>
        <dbReference type="ARBA" id="ARBA00022842"/>
    </source>
</evidence>
<evidence type="ECO:0000256" key="11">
    <source>
        <dbReference type="PIRSR" id="PIRSR006268-2"/>
    </source>
</evidence>
<gene>
    <name evidence="12" type="ORF">JW886_02790</name>
</gene>
<evidence type="ECO:0000256" key="5">
    <source>
        <dbReference type="ARBA" id="ARBA00022723"/>
    </source>
</evidence>
<evidence type="ECO:0000313" key="13">
    <source>
        <dbReference type="Proteomes" id="UP000663608"/>
    </source>
</evidence>
<evidence type="ECO:0000256" key="10">
    <source>
        <dbReference type="PIRNR" id="PIRNR006268"/>
    </source>
</evidence>
<dbReference type="GO" id="GO:0016740">
    <property type="term" value="F:transferase activity"/>
    <property type="evidence" value="ECO:0007669"/>
    <property type="project" value="UniProtKB-UniRule"/>
</dbReference>
<dbReference type="KEGG" id="lti:JW886_02790"/>
<evidence type="ECO:0000256" key="3">
    <source>
        <dbReference type="ARBA" id="ARBA00022630"/>
    </source>
</evidence>